<feature type="domain" description="PurM-like N-terminal" evidence="16">
    <location>
        <begin position="67"/>
        <end position="172"/>
    </location>
</feature>
<dbReference type="EMBL" id="CP036317">
    <property type="protein sequence ID" value="QDV15944.1"/>
    <property type="molecule type" value="Genomic_DNA"/>
</dbReference>
<comment type="similarity">
    <text evidence="3 15">Belongs to the AIR synthase family.</text>
</comment>
<evidence type="ECO:0000256" key="12">
    <source>
        <dbReference type="ARBA" id="ARBA00032931"/>
    </source>
</evidence>
<dbReference type="FunFam" id="3.30.1330.10:FF:000001">
    <property type="entry name" value="Phosphoribosylformylglycinamidine cyclo-ligase"/>
    <property type="match status" value="1"/>
</dbReference>
<reference evidence="19 21" key="1">
    <citation type="submission" date="2019-02" db="EMBL/GenBank/DDBJ databases">
        <title>Deep-cultivation of Planctomycetes and their phenomic and genomic characterization uncovers novel biology.</title>
        <authorList>
            <person name="Wiegand S."/>
            <person name="Jogler M."/>
            <person name="Boedeker C."/>
            <person name="Pinto D."/>
            <person name="Vollmers J."/>
            <person name="Rivas-Marin E."/>
            <person name="Kohn T."/>
            <person name="Peeters S.H."/>
            <person name="Heuer A."/>
            <person name="Rast P."/>
            <person name="Oberbeckmann S."/>
            <person name="Bunk B."/>
            <person name="Jeske O."/>
            <person name="Meyerdierks A."/>
            <person name="Storesund J.E."/>
            <person name="Kallscheuer N."/>
            <person name="Luecker S."/>
            <person name="Lage O.M."/>
            <person name="Pohl T."/>
            <person name="Merkel B.J."/>
            <person name="Hornburger P."/>
            <person name="Mueller R.-W."/>
            <person name="Bruemmer F."/>
            <person name="Labrenz M."/>
            <person name="Spormann A.M."/>
            <person name="Op den Camp H."/>
            <person name="Overmann J."/>
            <person name="Amann R."/>
            <person name="Jetten M.S.M."/>
            <person name="Mascher T."/>
            <person name="Medema M.H."/>
            <person name="Devos D.P."/>
            <person name="Kaster A.-K."/>
            <person name="Ovreas L."/>
            <person name="Rohde M."/>
            <person name="Galperin M.Y."/>
            <person name="Jogler C."/>
        </authorList>
    </citation>
    <scope>NUCLEOTIDE SEQUENCE [LARGE SCALE GENOMIC DNA]</scope>
    <source>
        <strain evidence="18 20">Enr10</strain>
        <strain evidence="19 21">Pan153</strain>
    </source>
</reference>
<dbReference type="EC" id="6.3.3.1" evidence="4 15"/>
<proteinExistence type="inferred from homology"/>
<dbReference type="FunFam" id="3.90.650.10:FF:000011">
    <property type="entry name" value="Phosphoribosylformylglycinamidine cyclo-ligase"/>
    <property type="match status" value="1"/>
</dbReference>
<evidence type="ECO:0000256" key="9">
    <source>
        <dbReference type="ARBA" id="ARBA00022755"/>
    </source>
</evidence>
<evidence type="ECO:0000256" key="3">
    <source>
        <dbReference type="ARBA" id="ARBA00010280"/>
    </source>
</evidence>
<evidence type="ECO:0000256" key="7">
    <source>
        <dbReference type="ARBA" id="ARBA00022598"/>
    </source>
</evidence>
<evidence type="ECO:0000256" key="13">
    <source>
        <dbReference type="ARBA" id="ARBA00033093"/>
    </source>
</evidence>
<dbReference type="PANTHER" id="PTHR10520">
    <property type="entry name" value="TRIFUNCTIONAL PURINE BIOSYNTHETIC PROTEIN ADENOSINE-3-RELATED"/>
    <property type="match status" value="1"/>
</dbReference>
<protein>
    <recommendedName>
        <fullName evidence="5 15">Phosphoribosylformylglycinamidine cyclo-ligase</fullName>
        <ecNumber evidence="4 15">6.3.3.1</ecNumber>
    </recommendedName>
    <alternativeName>
        <fullName evidence="12 15">AIR synthase</fullName>
    </alternativeName>
    <alternativeName>
        <fullName evidence="13 15">AIRS</fullName>
    </alternativeName>
    <alternativeName>
        <fullName evidence="11 15">Phosphoribosyl-aminoimidazole synthetase</fullName>
    </alternativeName>
</protein>
<evidence type="ECO:0000256" key="6">
    <source>
        <dbReference type="ARBA" id="ARBA00022490"/>
    </source>
</evidence>
<dbReference type="Pfam" id="PF02769">
    <property type="entry name" value="AIRS_C"/>
    <property type="match status" value="1"/>
</dbReference>
<dbReference type="NCBIfam" id="TIGR00878">
    <property type="entry name" value="purM"/>
    <property type="match status" value="1"/>
</dbReference>
<dbReference type="InterPro" id="IPR036921">
    <property type="entry name" value="PurM-like_N_sf"/>
</dbReference>
<dbReference type="SUPFAM" id="SSF55326">
    <property type="entry name" value="PurM N-terminal domain-like"/>
    <property type="match status" value="1"/>
</dbReference>
<dbReference type="GO" id="GO:0046084">
    <property type="term" value="P:adenine biosynthetic process"/>
    <property type="evidence" value="ECO:0007669"/>
    <property type="project" value="TreeGrafter"/>
</dbReference>
<dbReference type="InterPro" id="IPR004733">
    <property type="entry name" value="PurM_cligase"/>
</dbReference>
<keyword evidence="6 15" id="KW-0963">Cytoplasm</keyword>
<dbReference type="GO" id="GO:0006189">
    <property type="term" value="P:'de novo' IMP biosynthetic process"/>
    <property type="evidence" value="ECO:0007669"/>
    <property type="project" value="UniProtKB-UniRule"/>
</dbReference>
<dbReference type="EMBL" id="CP037421">
    <property type="protein sequence ID" value="QDT25302.1"/>
    <property type="molecule type" value="Genomic_DNA"/>
</dbReference>
<dbReference type="GO" id="GO:0005829">
    <property type="term" value="C:cytosol"/>
    <property type="evidence" value="ECO:0007669"/>
    <property type="project" value="TreeGrafter"/>
</dbReference>
<evidence type="ECO:0000313" key="21">
    <source>
        <dbReference type="Proteomes" id="UP000320839"/>
    </source>
</evidence>
<evidence type="ECO:0000256" key="15">
    <source>
        <dbReference type="HAMAP-Rule" id="MF_00741"/>
    </source>
</evidence>
<organism evidence="19 21">
    <name type="scientific">Gimesia panareensis</name>
    <dbReference type="NCBI Taxonomy" id="2527978"/>
    <lineage>
        <taxon>Bacteria</taxon>
        <taxon>Pseudomonadati</taxon>
        <taxon>Planctomycetota</taxon>
        <taxon>Planctomycetia</taxon>
        <taxon>Planctomycetales</taxon>
        <taxon>Planctomycetaceae</taxon>
        <taxon>Gimesia</taxon>
    </lineage>
</organism>
<dbReference type="Proteomes" id="UP000320839">
    <property type="component" value="Chromosome"/>
</dbReference>
<dbReference type="InterPro" id="IPR016188">
    <property type="entry name" value="PurM-like_N"/>
</dbReference>
<sequence length="358" mass="38863">MAKATYKDAGVDLDLYQKAMSSINPLLAKTHVAQKSRVMELPGGFAGLFRLNNPEPGPSGRQYEDPVLVSGTDGVGTKIKVAIQAEVYNTIGIDLVAMCVNDCLCLGAEPLFFLDYIALGKDDPERLVELMEGVTKGCVYSKAALLGGETAIMPDLYGDGDFDMAGFCVGVVERNQVLDGQAIQSGDVVLGLESSGFHSNGYSLIRKVVFEMAGLDVNDQIEELNQRTVASVLLEPTRIYAEAVNSIFQSYPDEIVISGLAHITGGGLVENVERILPQNRRIDLKKSAWEVPAAFRWLQSLGSIDEEEMFRVFNMGIGLVAIVRAQHAEEVQEKLQAQQIPSHVLGKVVQGEKEVTLS</sequence>
<dbReference type="Gene3D" id="3.30.1330.10">
    <property type="entry name" value="PurM-like, N-terminal domain"/>
    <property type="match status" value="1"/>
</dbReference>
<name>A0A518FHW6_9PLAN</name>
<keyword evidence="20" id="KW-1185">Reference proteome</keyword>
<evidence type="ECO:0000256" key="8">
    <source>
        <dbReference type="ARBA" id="ARBA00022741"/>
    </source>
</evidence>
<keyword evidence="8 15" id="KW-0547">Nucleotide-binding</keyword>
<evidence type="ECO:0000256" key="14">
    <source>
        <dbReference type="ARBA" id="ARBA00049057"/>
    </source>
</evidence>
<evidence type="ECO:0000259" key="16">
    <source>
        <dbReference type="Pfam" id="PF00586"/>
    </source>
</evidence>
<evidence type="ECO:0000313" key="19">
    <source>
        <dbReference type="EMBL" id="QDV15944.1"/>
    </source>
</evidence>
<keyword evidence="7 15" id="KW-0436">Ligase</keyword>
<evidence type="ECO:0000256" key="10">
    <source>
        <dbReference type="ARBA" id="ARBA00022840"/>
    </source>
</evidence>
<dbReference type="UniPathway" id="UPA00074">
    <property type="reaction ID" value="UER00129"/>
</dbReference>
<evidence type="ECO:0000256" key="2">
    <source>
        <dbReference type="ARBA" id="ARBA00004686"/>
    </source>
</evidence>
<dbReference type="OrthoDB" id="9802507at2"/>
<dbReference type="AlphaFoldDB" id="A0A518FHW6"/>
<dbReference type="Proteomes" id="UP000315647">
    <property type="component" value="Chromosome"/>
</dbReference>
<evidence type="ECO:0000256" key="5">
    <source>
        <dbReference type="ARBA" id="ARBA00020367"/>
    </source>
</evidence>
<dbReference type="HAMAP" id="MF_00741">
    <property type="entry name" value="AIRS"/>
    <property type="match status" value="1"/>
</dbReference>
<evidence type="ECO:0000256" key="4">
    <source>
        <dbReference type="ARBA" id="ARBA00013047"/>
    </source>
</evidence>
<comment type="catalytic activity">
    <reaction evidence="14 15">
        <text>2-formamido-N(1)-(5-O-phospho-beta-D-ribosyl)acetamidine + ATP = 5-amino-1-(5-phospho-beta-D-ribosyl)imidazole + ADP + phosphate + H(+)</text>
        <dbReference type="Rhea" id="RHEA:23032"/>
        <dbReference type="ChEBI" id="CHEBI:15378"/>
        <dbReference type="ChEBI" id="CHEBI:30616"/>
        <dbReference type="ChEBI" id="CHEBI:43474"/>
        <dbReference type="ChEBI" id="CHEBI:137981"/>
        <dbReference type="ChEBI" id="CHEBI:147287"/>
        <dbReference type="ChEBI" id="CHEBI:456216"/>
        <dbReference type="EC" id="6.3.3.1"/>
    </reaction>
</comment>
<dbReference type="Pfam" id="PF00586">
    <property type="entry name" value="AIRS"/>
    <property type="match status" value="1"/>
</dbReference>
<accession>A0A518FHW6</accession>
<dbReference type="GO" id="GO:0005524">
    <property type="term" value="F:ATP binding"/>
    <property type="evidence" value="ECO:0007669"/>
    <property type="project" value="UniProtKB-KW"/>
</dbReference>
<feature type="domain" description="PurM-like C-terminal" evidence="17">
    <location>
        <begin position="184"/>
        <end position="354"/>
    </location>
</feature>
<dbReference type="Gene3D" id="3.90.650.10">
    <property type="entry name" value="PurM-like C-terminal domain"/>
    <property type="match status" value="1"/>
</dbReference>
<dbReference type="InterPro" id="IPR036676">
    <property type="entry name" value="PurM-like_C_sf"/>
</dbReference>
<dbReference type="GO" id="GO:0004641">
    <property type="term" value="F:phosphoribosylformylglycinamidine cyclo-ligase activity"/>
    <property type="evidence" value="ECO:0007669"/>
    <property type="project" value="UniProtKB-UniRule"/>
</dbReference>
<evidence type="ECO:0000313" key="20">
    <source>
        <dbReference type="Proteomes" id="UP000315647"/>
    </source>
</evidence>
<keyword evidence="9 15" id="KW-0658">Purine biosynthesis</keyword>
<dbReference type="PANTHER" id="PTHR10520:SF12">
    <property type="entry name" value="TRIFUNCTIONAL PURINE BIOSYNTHETIC PROTEIN ADENOSINE-3"/>
    <property type="match status" value="1"/>
</dbReference>
<evidence type="ECO:0000313" key="18">
    <source>
        <dbReference type="EMBL" id="QDT25302.1"/>
    </source>
</evidence>
<evidence type="ECO:0000259" key="17">
    <source>
        <dbReference type="Pfam" id="PF02769"/>
    </source>
</evidence>
<accession>A0A517Q170</accession>
<gene>
    <name evidence="15 19" type="primary">purM</name>
    <name evidence="18" type="ORF">Enr10x_05970</name>
    <name evidence="19" type="ORF">Pan153_05630</name>
</gene>
<evidence type="ECO:0000256" key="11">
    <source>
        <dbReference type="ARBA" id="ARBA00031908"/>
    </source>
</evidence>
<dbReference type="CDD" id="cd02196">
    <property type="entry name" value="PurM"/>
    <property type="match status" value="1"/>
</dbReference>
<keyword evidence="10 15" id="KW-0067">ATP-binding</keyword>
<comment type="subcellular location">
    <subcellularLocation>
        <location evidence="1 15">Cytoplasm</location>
    </subcellularLocation>
</comment>
<evidence type="ECO:0000256" key="1">
    <source>
        <dbReference type="ARBA" id="ARBA00004496"/>
    </source>
</evidence>
<dbReference type="SUPFAM" id="SSF56042">
    <property type="entry name" value="PurM C-terminal domain-like"/>
    <property type="match status" value="1"/>
</dbReference>
<dbReference type="RefSeq" id="WP_145448095.1">
    <property type="nucleotide sequence ID" value="NZ_CP036317.1"/>
</dbReference>
<comment type="pathway">
    <text evidence="2 15">Purine metabolism; IMP biosynthesis via de novo pathway; 5-amino-1-(5-phospho-D-ribosyl)imidazole from N(2)-formyl-N(1)-(5-phospho-D-ribosyl)glycinamide: step 2/2.</text>
</comment>
<dbReference type="InterPro" id="IPR010918">
    <property type="entry name" value="PurM-like_C_dom"/>
</dbReference>
<dbReference type="GO" id="GO:0004637">
    <property type="term" value="F:phosphoribosylamine-glycine ligase activity"/>
    <property type="evidence" value="ECO:0007669"/>
    <property type="project" value="TreeGrafter"/>
</dbReference>